<evidence type="ECO:0000313" key="3">
    <source>
        <dbReference type="EMBL" id="WWQ61131.1"/>
    </source>
</evidence>
<proteinExistence type="predicted"/>
<organism evidence="3 4">
    <name type="scientific">Sulfolobus tengchongensis</name>
    <dbReference type="NCBI Taxonomy" id="207809"/>
    <lineage>
        <taxon>Archaea</taxon>
        <taxon>Thermoproteota</taxon>
        <taxon>Thermoprotei</taxon>
        <taxon>Sulfolobales</taxon>
        <taxon>Sulfolobaceae</taxon>
        <taxon>Sulfolobus</taxon>
    </lineage>
</organism>
<dbReference type="SUPFAM" id="SSF48208">
    <property type="entry name" value="Six-hairpin glycosidases"/>
    <property type="match status" value="1"/>
</dbReference>
<dbReference type="PANTHER" id="PTHR12654:SF0">
    <property type="entry name" value="NON-LYSOSOMAL GLUCOSYLCERAMIDASE"/>
    <property type="match status" value="1"/>
</dbReference>
<keyword evidence="4" id="KW-1185">Reference proteome</keyword>
<dbReference type="GeneID" id="89335774"/>
<dbReference type="EC" id="3.2.1.-" evidence="3"/>
<sequence length="831" mass="96133">MKYKYSYALNSGVVLGGLGTGSIEIRADGRLYDWTIFNNGGFTERHDIRNTFYLNQFDFFVGVKSKGKSRILQAYDYYFGASPYTVPWLRPVREVEYVGEPPIAYLKFKDDFEVTLKAFSPFIPHDIKNSSLPVAIFEYYTYENSDFILGLKNPFENGKIEFKGDTLVFSGEVPSNDPRYNGNLCVRVENGSFAKLDNFPHFAEWNEFREKGKIVKNSGEKWGIATVNGNKVTFILSWYFPNHLDYYGKKIGHFYENYFSNCVEVSNYVKDNFNYLSTMTQKFHDILYNPKGVEDWIADLVGSQLTTLVKSTWLSKEGNFYIWEGYYNSSDERKDNNYSYSGGPLNGAFNTVDVTFYFMPVLVSLFPSLAKNLMERVEALDYGPLYVLYSLSIHENKTKFLEKVSKDPSILATFDRILETVKEVVKETGKDPKGRIGHFIFRGGKTDEFGRNDLNPQFTLMWALVSLYTSDEEFKQRLMNRAKEGMESVLRTHSYEGLIYSKLPSGFEFMRHVYDYFKSIGDSGFSNNLLLVNAILGQDMFRMSMSTYDDWSTVGITSFTSLLGIDALYILNKLANERYDVQKLLSTLKQYLWNGEYFDNWYDPISGFRDKANNASQLIGEFYLNLINDSLLTREEVKRILSSIMKYNFKEEEGVINGAYPDGYRPLMRSYENPIKIEASIQQDTPWSGVEFYLASHLLYEKMIDEAKKVLREIYDRYSIAGNFWNHWEWGSHYSRPLSSLLVIPAYLGLKFDGKRLILNPVTNLSWIIILPQFWGEINVEEKDVRINVIEGKIDLDEILIEGKKIKEIIADGRKIEGKIIAEKELLITLE</sequence>
<dbReference type="Pfam" id="PF04685">
    <property type="entry name" value="DUF608"/>
    <property type="match status" value="1"/>
</dbReference>
<dbReference type="GO" id="GO:0008422">
    <property type="term" value="F:beta-glucosidase activity"/>
    <property type="evidence" value="ECO:0007669"/>
    <property type="project" value="TreeGrafter"/>
</dbReference>
<dbReference type="InterPro" id="IPR052566">
    <property type="entry name" value="Non-lysos_glucosylceramidase"/>
</dbReference>
<dbReference type="PANTHER" id="PTHR12654">
    <property type="entry name" value="BILE ACID BETA-GLUCOSIDASE-RELATED"/>
    <property type="match status" value="1"/>
</dbReference>
<keyword evidence="3" id="KW-0326">Glycosidase</keyword>
<dbReference type="EMBL" id="CP146016">
    <property type="protein sequence ID" value="WWQ61131.1"/>
    <property type="molecule type" value="Genomic_DNA"/>
</dbReference>
<evidence type="ECO:0000259" key="1">
    <source>
        <dbReference type="Pfam" id="PF04685"/>
    </source>
</evidence>
<keyword evidence="3" id="KW-0378">Hydrolase</keyword>
<dbReference type="InterPro" id="IPR024462">
    <property type="entry name" value="GH116_N"/>
</dbReference>
<dbReference type="AlphaFoldDB" id="A0AAX4L3Z5"/>
<evidence type="ECO:0000259" key="2">
    <source>
        <dbReference type="Pfam" id="PF12215"/>
    </source>
</evidence>
<dbReference type="Pfam" id="PF12215">
    <property type="entry name" value="Glyco_hydr_116N"/>
    <property type="match status" value="1"/>
</dbReference>
<evidence type="ECO:0000313" key="4">
    <source>
        <dbReference type="Proteomes" id="UP001432202"/>
    </source>
</evidence>
<dbReference type="InterPro" id="IPR008928">
    <property type="entry name" value="6-hairpin_glycosidase_sf"/>
</dbReference>
<dbReference type="RefSeq" id="WP_338602975.1">
    <property type="nucleotide sequence ID" value="NZ_CP146016.1"/>
</dbReference>
<protein>
    <submittedName>
        <fullName evidence="3">GH116 family glycosyl-hydrolase</fullName>
        <ecNumber evidence="3">3.2.1.-</ecNumber>
    </submittedName>
</protein>
<feature type="domain" description="Glycosyl-hydrolase family 116 N-terminal" evidence="2">
    <location>
        <begin position="12"/>
        <end position="142"/>
    </location>
</feature>
<feature type="domain" description="Glycosyl-hydrolase family 116 catalytic region" evidence="1">
    <location>
        <begin position="452"/>
        <end position="718"/>
    </location>
</feature>
<dbReference type="InterPro" id="IPR006775">
    <property type="entry name" value="GH116_catalytic"/>
</dbReference>
<gene>
    <name evidence="3" type="ORF">V6M85_03360</name>
</gene>
<reference evidence="3 4" key="1">
    <citation type="submission" date="2024-02" db="EMBL/GenBank/DDBJ databases">
        <title>STSV induces naive adaptation in Sulfolobus.</title>
        <authorList>
            <person name="Xiang X."/>
            <person name="Song M."/>
        </authorList>
    </citation>
    <scope>NUCLEOTIDE SEQUENCE [LARGE SCALE GENOMIC DNA]</scope>
    <source>
        <strain evidence="3 4">RT2</strain>
    </source>
</reference>
<name>A0AAX4L3Z5_9CREN</name>
<accession>A0AAX4L3Z5</accession>
<dbReference type="GO" id="GO:0005975">
    <property type="term" value="P:carbohydrate metabolic process"/>
    <property type="evidence" value="ECO:0007669"/>
    <property type="project" value="InterPro"/>
</dbReference>
<dbReference type="Proteomes" id="UP001432202">
    <property type="component" value="Chromosome"/>
</dbReference>